<dbReference type="GO" id="GO:0004497">
    <property type="term" value="F:monooxygenase activity"/>
    <property type="evidence" value="ECO:0007669"/>
    <property type="project" value="UniProtKB-KW"/>
</dbReference>
<dbReference type="PROSITE" id="PS00086">
    <property type="entry name" value="CYTOCHROME_P450"/>
    <property type="match status" value="1"/>
</dbReference>
<dbReference type="PRINTS" id="PR00385">
    <property type="entry name" value="P450"/>
</dbReference>
<keyword evidence="7" id="KW-0560">Oxidoreductase</keyword>
<dbReference type="InterPro" id="IPR002401">
    <property type="entry name" value="Cyt_P450_E_grp-I"/>
</dbReference>
<dbReference type="Gene3D" id="1.10.630.10">
    <property type="entry name" value="Cytochrome P450"/>
    <property type="match status" value="1"/>
</dbReference>
<sequence>MEKLLNTDDKWRSRRKMLTPSFHFNMLEGFFEVFNKEMRIFIENLEKYSDGKEMIDIYPLIKHAALDIICGTAMGIELNAQGDPNQPYVKAVEQYNHLAFEYSLNPINWIAPIWYATGKAKKRREALETLLGFTQKIINERAEIFDELEKSGQKVEKKRMAFLDMLLNMKNENQLSNEDIREEVDTFMFEGHDTTSSGIGWTCWCFATHPEIQEKVYQEIYQHFGDSDRDIVIDDLKELKYLERCLKESMRLFPPVPAVLRKLKNDIDLGGKIVPAGATVVINQYVVHRNPMTYPNPDNFDPDNFLPEKAASRHPYDYIPFSAGPRNCIGQKFAFYEEKVAMIWILRKYKLTTNYKLHENLGGNESILRPKMGIPVKVERRN</sequence>
<dbReference type="InterPro" id="IPR001128">
    <property type="entry name" value="Cyt_P450"/>
</dbReference>
<dbReference type="WBParaSite" id="ACRNAN_scaffold10365.g21651.t1">
    <property type="protein sequence ID" value="ACRNAN_scaffold10365.g21651.t1"/>
    <property type="gene ID" value="ACRNAN_scaffold10365.g21651"/>
</dbReference>
<keyword evidence="6 7" id="KW-0479">Metal-binding</keyword>
<dbReference type="PANTHER" id="PTHR24291:SF130">
    <property type="entry name" value="CYTOCHROME P450 FAMILY"/>
    <property type="match status" value="1"/>
</dbReference>
<dbReference type="GO" id="GO:0016705">
    <property type="term" value="F:oxidoreductase activity, acting on paired donors, with incorporation or reduction of molecular oxygen"/>
    <property type="evidence" value="ECO:0007669"/>
    <property type="project" value="InterPro"/>
</dbReference>
<dbReference type="InterPro" id="IPR050196">
    <property type="entry name" value="Cytochrome_P450_Monoox"/>
</dbReference>
<dbReference type="InterPro" id="IPR036396">
    <property type="entry name" value="Cyt_P450_sf"/>
</dbReference>
<dbReference type="SUPFAM" id="SSF48264">
    <property type="entry name" value="Cytochrome P450"/>
    <property type="match status" value="1"/>
</dbReference>
<keyword evidence="8" id="KW-1185">Reference proteome</keyword>
<keyword evidence="4 6" id="KW-0408">Iron</keyword>
<evidence type="ECO:0000256" key="2">
    <source>
        <dbReference type="ARBA" id="ARBA00010617"/>
    </source>
</evidence>
<dbReference type="CDD" id="cd20628">
    <property type="entry name" value="CYP4"/>
    <property type="match status" value="1"/>
</dbReference>
<comment type="cofactor">
    <cofactor evidence="1 6">
        <name>heme</name>
        <dbReference type="ChEBI" id="CHEBI:30413"/>
    </cofactor>
</comment>
<dbReference type="PANTHER" id="PTHR24291">
    <property type="entry name" value="CYTOCHROME P450 FAMILY 4"/>
    <property type="match status" value="1"/>
</dbReference>
<organism evidence="8 9">
    <name type="scientific">Acrobeloides nanus</name>
    <dbReference type="NCBI Taxonomy" id="290746"/>
    <lineage>
        <taxon>Eukaryota</taxon>
        <taxon>Metazoa</taxon>
        <taxon>Ecdysozoa</taxon>
        <taxon>Nematoda</taxon>
        <taxon>Chromadorea</taxon>
        <taxon>Rhabditida</taxon>
        <taxon>Tylenchina</taxon>
        <taxon>Cephalobomorpha</taxon>
        <taxon>Cephaloboidea</taxon>
        <taxon>Cephalobidae</taxon>
        <taxon>Acrobeloides</taxon>
    </lineage>
</organism>
<evidence type="ECO:0000256" key="5">
    <source>
        <dbReference type="ARBA" id="ARBA00023033"/>
    </source>
</evidence>
<evidence type="ECO:0000256" key="4">
    <source>
        <dbReference type="ARBA" id="ARBA00023004"/>
    </source>
</evidence>
<dbReference type="GO" id="GO:0005506">
    <property type="term" value="F:iron ion binding"/>
    <property type="evidence" value="ECO:0007669"/>
    <property type="project" value="InterPro"/>
</dbReference>
<reference evidence="9" key="1">
    <citation type="submission" date="2022-11" db="UniProtKB">
        <authorList>
            <consortium name="WormBaseParasite"/>
        </authorList>
    </citation>
    <scope>IDENTIFICATION</scope>
</reference>
<protein>
    <submittedName>
        <fullName evidence="9">Cytochrome P450</fullName>
    </submittedName>
</protein>
<dbReference type="AlphaFoldDB" id="A0A914CH63"/>
<name>A0A914CH63_9BILA</name>
<feature type="binding site" description="axial binding residue" evidence="6">
    <location>
        <position position="328"/>
    </location>
    <ligand>
        <name>heme</name>
        <dbReference type="ChEBI" id="CHEBI:30413"/>
    </ligand>
    <ligandPart>
        <name>Fe</name>
        <dbReference type="ChEBI" id="CHEBI:18248"/>
    </ligandPart>
</feature>
<dbReference type="GO" id="GO:0020037">
    <property type="term" value="F:heme binding"/>
    <property type="evidence" value="ECO:0007669"/>
    <property type="project" value="InterPro"/>
</dbReference>
<dbReference type="Pfam" id="PF00067">
    <property type="entry name" value="p450"/>
    <property type="match status" value="1"/>
</dbReference>
<evidence type="ECO:0000313" key="9">
    <source>
        <dbReference type="WBParaSite" id="ACRNAN_scaffold10365.g21651.t1"/>
    </source>
</evidence>
<comment type="similarity">
    <text evidence="2 7">Belongs to the cytochrome P450 family.</text>
</comment>
<keyword evidence="5 7" id="KW-0503">Monooxygenase</keyword>
<accession>A0A914CH63</accession>
<evidence type="ECO:0000256" key="6">
    <source>
        <dbReference type="PIRSR" id="PIRSR602401-1"/>
    </source>
</evidence>
<evidence type="ECO:0000256" key="1">
    <source>
        <dbReference type="ARBA" id="ARBA00001971"/>
    </source>
</evidence>
<dbReference type="InterPro" id="IPR017972">
    <property type="entry name" value="Cyt_P450_CS"/>
</dbReference>
<evidence type="ECO:0000313" key="8">
    <source>
        <dbReference type="Proteomes" id="UP000887540"/>
    </source>
</evidence>
<dbReference type="PRINTS" id="PR00463">
    <property type="entry name" value="EP450I"/>
</dbReference>
<proteinExistence type="inferred from homology"/>
<evidence type="ECO:0000256" key="3">
    <source>
        <dbReference type="ARBA" id="ARBA00022617"/>
    </source>
</evidence>
<dbReference type="Proteomes" id="UP000887540">
    <property type="component" value="Unplaced"/>
</dbReference>
<keyword evidence="3 6" id="KW-0349">Heme</keyword>
<evidence type="ECO:0000256" key="7">
    <source>
        <dbReference type="RuleBase" id="RU000461"/>
    </source>
</evidence>